<reference evidence="2 3" key="1">
    <citation type="journal article" date="2014" name="Genome Biol. Evol.">
        <title>Composite Conserved Promoter-Terminator Motifs (PeSLs) that Mediate Modular Shuffling in the Diverse T4-Like Myoviruses.</title>
        <authorList>
            <person name="Comeau A.M."/>
            <person name="Arbiol C."/>
            <person name="Krisch H.M."/>
        </authorList>
    </citation>
    <scope>NUCLEOTIDE SEQUENCE [LARGE SCALE GENOMIC DNA]</scope>
</reference>
<name>R9TI67_9CAUD</name>
<gene>
    <name evidence="2" type="ORF">VPFG_00012</name>
</gene>
<organism evidence="2 3">
    <name type="scientific">Vibrio phage nt-1</name>
    <dbReference type="NCBI Taxonomy" id="115992"/>
    <lineage>
        <taxon>Viruses</taxon>
        <taxon>Duplodnaviria</taxon>
        <taxon>Heunggongvirae</taxon>
        <taxon>Uroviricota</taxon>
        <taxon>Caudoviricetes</taxon>
        <taxon>Pantevenvirales</taxon>
        <taxon>Straboviridae</taxon>
        <taxon>Mylasvirus</taxon>
        <taxon>Mylasvirus persius</taxon>
    </lineage>
</organism>
<dbReference type="OrthoDB" id="3633at10239"/>
<dbReference type="Gene3D" id="4.10.1070.10">
    <property type="entry name" value="receptor-binding domain of the bacteriophage t4 short tail fibre, domain 2"/>
    <property type="match status" value="1"/>
</dbReference>
<protein>
    <submittedName>
        <fullName evidence="2">Short tail fibers</fullName>
    </submittedName>
</protein>
<evidence type="ECO:0000313" key="2">
    <source>
        <dbReference type="EMBL" id="AGN30020.1"/>
    </source>
</evidence>
<dbReference type="GeneID" id="15926465"/>
<feature type="domain" description="Baseplate structural protein Gp10 C-terminal" evidence="1">
    <location>
        <begin position="355"/>
        <end position="511"/>
    </location>
</feature>
<dbReference type="EMBL" id="HQ317393">
    <property type="protein sequence ID" value="AGN30020.1"/>
    <property type="molecule type" value="Genomic_DNA"/>
</dbReference>
<proteinExistence type="predicted"/>
<accession>R9TI67</accession>
<sequence length="512" mass="56022">MSGTNIFTHISDEAQYVYLQPFVSPGAAFESGGDVQSIIAQINESALQPIPALPYATTSEDGAVEYSTQAEANGLSSLLTVLTPESLDWVDQFVSPATDTQLGNLQELSSGDLTRDYATSNASKLLSYRRLDEMMTVRAALTDDGTDQSRGFLEFANLSESLAYASDKFISPLRTWNLIKQEIPNPWSQATESAVGILRTVAPRDGKRSDPSIAITVGGLNHVDASTSKRGAFKLTSNNYNRTASDANEYVVTPGTISNLIATAGQVGFMQLPASYVNDPLLTTNAALGVDLATKLGPDGGTITGTLQCDNIQSRLTYRQKQTSYSGTYYTTVVEDREMFPSNQLDSKIGLAGRPVGSIFHCTANVDPNTVFGGVWYRVRAGQTMMGQGTGDDGARRRYFAAGAQRNDDTITLTQRNLPTHKHAGFGEAYKSVNGDCVRYTILRNPYGVSLYCTEYSRAEYWEFGSTGERNHRGMRKTDSDNYLYYNEPVGGGQAHENMMPYQAVYIWRRVK</sequence>
<evidence type="ECO:0000313" key="3">
    <source>
        <dbReference type="Proteomes" id="UP000201461"/>
    </source>
</evidence>
<keyword evidence="3" id="KW-1185">Reference proteome</keyword>
<dbReference type="RefSeq" id="YP_008125169.1">
    <property type="nucleotide sequence ID" value="NC_021529.2"/>
</dbReference>
<evidence type="ECO:0000259" key="1">
    <source>
        <dbReference type="Pfam" id="PF21939"/>
    </source>
</evidence>
<dbReference type="Proteomes" id="UP000201461">
    <property type="component" value="Segment"/>
</dbReference>
<dbReference type="InterPro" id="IPR044916">
    <property type="entry name" value="Short_tail_fibre_C_sf"/>
</dbReference>
<dbReference type="Pfam" id="PF21939">
    <property type="entry name" value="Gp10_C"/>
    <property type="match status" value="1"/>
</dbReference>
<dbReference type="InterPro" id="IPR053827">
    <property type="entry name" value="Gp10_C"/>
</dbReference>
<dbReference type="KEGG" id="vg:15926465"/>